<keyword evidence="4" id="KW-1185">Reference proteome</keyword>
<feature type="compositionally biased region" description="Low complexity" evidence="1">
    <location>
        <begin position="590"/>
        <end position="605"/>
    </location>
</feature>
<accession>A0A1I8P4U7</accession>
<dbReference type="EnsemblMetazoa" id="SCAU004841-RA">
    <property type="protein sequence ID" value="SCAU004841-PA"/>
    <property type="gene ID" value="SCAU004841"/>
</dbReference>
<feature type="region of interest" description="Disordered" evidence="1">
    <location>
        <begin position="157"/>
        <end position="202"/>
    </location>
</feature>
<dbReference type="VEuPathDB" id="VectorBase:SCAU004841"/>
<feature type="compositionally biased region" description="Basic and acidic residues" evidence="1">
    <location>
        <begin position="385"/>
        <end position="397"/>
    </location>
</feature>
<feature type="region of interest" description="Disordered" evidence="1">
    <location>
        <begin position="1037"/>
        <end position="1084"/>
    </location>
</feature>
<feature type="compositionally biased region" description="Polar residues" evidence="1">
    <location>
        <begin position="352"/>
        <end position="361"/>
    </location>
</feature>
<feature type="region of interest" description="Disordered" evidence="1">
    <location>
        <begin position="777"/>
        <end position="798"/>
    </location>
</feature>
<feature type="region of interest" description="Disordered" evidence="1">
    <location>
        <begin position="258"/>
        <end position="279"/>
    </location>
</feature>
<feature type="compositionally biased region" description="Basic and acidic residues" evidence="1">
    <location>
        <begin position="177"/>
        <end position="188"/>
    </location>
</feature>
<feature type="signal peptide" evidence="2">
    <location>
        <begin position="1"/>
        <end position="18"/>
    </location>
</feature>
<reference evidence="3" key="1">
    <citation type="submission" date="2020-05" db="UniProtKB">
        <authorList>
            <consortium name="EnsemblMetazoa"/>
        </authorList>
    </citation>
    <scope>IDENTIFICATION</scope>
    <source>
        <strain evidence="3">USDA</strain>
    </source>
</reference>
<feature type="compositionally biased region" description="Polar residues" evidence="1">
    <location>
        <begin position="1130"/>
        <end position="1143"/>
    </location>
</feature>
<evidence type="ECO:0000256" key="2">
    <source>
        <dbReference type="SAM" id="SignalP"/>
    </source>
</evidence>
<feature type="compositionally biased region" description="Polar residues" evidence="1">
    <location>
        <begin position="630"/>
        <end position="640"/>
    </location>
</feature>
<name>A0A1I8P4U7_STOCA</name>
<feature type="compositionally biased region" description="Basic and acidic residues" evidence="1">
    <location>
        <begin position="258"/>
        <end position="267"/>
    </location>
</feature>
<dbReference type="Proteomes" id="UP000095300">
    <property type="component" value="Unassembled WGS sequence"/>
</dbReference>
<feature type="region of interest" description="Disordered" evidence="1">
    <location>
        <begin position="487"/>
        <end position="519"/>
    </location>
</feature>
<dbReference type="AlphaFoldDB" id="A0A1I8P4U7"/>
<feature type="compositionally biased region" description="Polar residues" evidence="1">
    <location>
        <begin position="487"/>
        <end position="498"/>
    </location>
</feature>
<feature type="region of interest" description="Disordered" evidence="1">
    <location>
        <begin position="333"/>
        <end position="464"/>
    </location>
</feature>
<feature type="region of interest" description="Disordered" evidence="1">
    <location>
        <begin position="626"/>
        <end position="668"/>
    </location>
</feature>
<keyword evidence="2" id="KW-0732">Signal</keyword>
<feature type="chain" id="PRO_5009326166" evidence="2">
    <location>
        <begin position="19"/>
        <end position="1159"/>
    </location>
</feature>
<feature type="compositionally biased region" description="Polar residues" evidence="1">
    <location>
        <begin position="1071"/>
        <end position="1084"/>
    </location>
</feature>
<feature type="compositionally biased region" description="Polar residues" evidence="1">
    <location>
        <begin position="448"/>
        <end position="463"/>
    </location>
</feature>
<feature type="region of interest" description="Disordered" evidence="1">
    <location>
        <begin position="836"/>
        <end position="862"/>
    </location>
</feature>
<feature type="compositionally biased region" description="Low complexity" evidence="1">
    <location>
        <begin position="506"/>
        <end position="519"/>
    </location>
</feature>
<feature type="region of interest" description="Disordered" evidence="1">
    <location>
        <begin position="1130"/>
        <end position="1159"/>
    </location>
</feature>
<feature type="region of interest" description="Disordered" evidence="1">
    <location>
        <begin position="585"/>
        <end position="614"/>
    </location>
</feature>
<feature type="compositionally biased region" description="Polar residues" evidence="1">
    <location>
        <begin position="1047"/>
        <end position="1058"/>
    </location>
</feature>
<feature type="compositionally biased region" description="Basic and acidic residues" evidence="1">
    <location>
        <begin position="777"/>
        <end position="786"/>
    </location>
</feature>
<evidence type="ECO:0000256" key="1">
    <source>
        <dbReference type="SAM" id="MobiDB-lite"/>
    </source>
</evidence>
<evidence type="ECO:0000313" key="3">
    <source>
        <dbReference type="EnsemblMetazoa" id="SCAU004841-PA"/>
    </source>
</evidence>
<evidence type="ECO:0000313" key="4">
    <source>
        <dbReference type="Proteomes" id="UP000095300"/>
    </source>
</evidence>
<proteinExistence type="predicted"/>
<gene>
    <name evidence="3" type="primary">106082567</name>
</gene>
<organism evidence="3 4">
    <name type="scientific">Stomoxys calcitrans</name>
    <name type="common">Stable fly</name>
    <name type="synonym">Conops calcitrans</name>
    <dbReference type="NCBI Taxonomy" id="35570"/>
    <lineage>
        <taxon>Eukaryota</taxon>
        <taxon>Metazoa</taxon>
        <taxon>Ecdysozoa</taxon>
        <taxon>Arthropoda</taxon>
        <taxon>Hexapoda</taxon>
        <taxon>Insecta</taxon>
        <taxon>Pterygota</taxon>
        <taxon>Neoptera</taxon>
        <taxon>Endopterygota</taxon>
        <taxon>Diptera</taxon>
        <taxon>Brachycera</taxon>
        <taxon>Muscomorpha</taxon>
        <taxon>Muscoidea</taxon>
        <taxon>Muscidae</taxon>
        <taxon>Stomoxys</taxon>
    </lineage>
</organism>
<feature type="compositionally biased region" description="Polar residues" evidence="1">
    <location>
        <begin position="429"/>
        <end position="441"/>
    </location>
</feature>
<sequence>MFLLLVILTLSVWDTSQSLEIEQTTPALIEGLLQLDEKALRNKRQPFEDYLHMLIDKQADSADQYLAPVKPQGNFKPYEMVVYPYGLPKADVDYGQNIPRSNIISAFYTPLFPTVYPNARSLGDEAAKWLGFPTSKTGHSGSGYGLDYYPGFKTKSSYKNRKSSRKTKTKTKQSRTSQERQDEIEAQKPKTINFGNLPPQDLVKQNSSQVVTVNVNINSYETSKERKTLDPMPRMENSITSGHSAAGLGSLENIWRDSKASRNRESEPGVEITEESDYKNKGKSAAPFLYSGNPSQQEIQDLEAYNLYHNPDLQQDLKEIATLLEEDFSQASLDSQNFKNPEQCKNAERTWEPNTESSTSIYKGKVPTKHTSKSSQILPHPLPPRVEDYKPNNKSSDKSLGYFPKESPNSTMRGKSEPDNARYQPHGTFRTSQDDTLMISSQRDESSRVSAYNSPSFNPSPHKTLQFPLEKQEENLKQEPQRYMVKSQNQALQTNPPKENNPAKVSTSTESDSSTTLPSDQLVQSDESLLNGNPKAKNPEVSRNVPAEANGRFEIIQIHQDISRTRAGSVRKELDMFLEDYNKFKKDNSNRTSNKATSASANSHSQTIISNKGQVVTVRPQKKLIKSKNSDTGQQQLNNLKSKKFKDSNAGEQKKNLTQKAKKANAGQEEKKLEQMVSLKTQKQSNKAEVYSIGEGKKNLEPKVNKANKFLERGRTKMSSFSRGDQQESLDIFEANEEPQPDVFISQKPPQVSFNTNTQTIFKEQKIVKSSFEANGEKENLEKEQITPKPINQQQGNAHTLSVNKQQTIIPESSKIAQNFSKTESESEKFFTISTNPENKDISHNSQSKAKQMGNFKDGALSPKPIEESLELIPDTLEDKLQSSTISSAENPNPRSAMGGKIKTLKFVTITNRNIPDIKTSPTTTKELEEEVKAAIPSTRNQARSIDEAAFFKQTQQETLRALPETQDPPNIHQEKSIKMATFANENDSNSKQLQIERKLQVSSFSGDIISSNNDRSITNEANVNGTVEFFSFSQNLKPENNESDNKPLTPTIHNTPNPIDDINLPLETPEPTSSERNPNTSIQSEVKIISLTITKPAEESVASNTNMASLNQQKFNSEHHIPVQIVVESPQNPRMVPTSSPESEADEELPWLVKSQRA</sequence>
<feature type="compositionally biased region" description="Basic residues" evidence="1">
    <location>
        <begin position="157"/>
        <end position="173"/>
    </location>
</feature>
<protein>
    <submittedName>
        <fullName evidence="3">Uncharacterized protein</fullName>
    </submittedName>
</protein>
<feature type="compositionally biased region" description="Basic and acidic residues" evidence="1">
    <location>
        <begin position="645"/>
        <end position="655"/>
    </location>
</feature>